<accession>A0AA88PD04</accession>
<keyword evidence="3" id="KW-1185">Reference proteome</keyword>
<reference evidence="2" key="1">
    <citation type="submission" date="2023-08" db="EMBL/GenBank/DDBJ databases">
        <title>Chromosome-level Genome Assembly of mud carp (Cirrhinus molitorella).</title>
        <authorList>
            <person name="Liu H."/>
        </authorList>
    </citation>
    <scope>NUCLEOTIDE SEQUENCE</scope>
    <source>
        <strain evidence="2">Prfri</strain>
        <tissue evidence="2">Muscle</tissue>
    </source>
</reference>
<sequence length="166" mass="18257">MLTLKLTSILQLTGKTALISHSKTIFVCGAAHLYSFEAVSRAVTEAVGDGLAFEMKAEVVTGARRSFRDHRPDGETERVIQSFSPPRGRNTRDLALSLPDLKRWADPIYDLRAISWGPFQMHFNSSSSRHLFTLSTGVSLVKYCWCTERSGLTDCDSSQGSLAADG</sequence>
<evidence type="ECO:0000313" key="2">
    <source>
        <dbReference type="EMBL" id="KAK2876106.1"/>
    </source>
</evidence>
<dbReference type="Proteomes" id="UP001187343">
    <property type="component" value="Unassembled WGS sequence"/>
</dbReference>
<dbReference type="AlphaFoldDB" id="A0AA88PD04"/>
<organism evidence="2 3">
    <name type="scientific">Cirrhinus molitorella</name>
    <name type="common">mud carp</name>
    <dbReference type="NCBI Taxonomy" id="172907"/>
    <lineage>
        <taxon>Eukaryota</taxon>
        <taxon>Metazoa</taxon>
        <taxon>Chordata</taxon>
        <taxon>Craniata</taxon>
        <taxon>Vertebrata</taxon>
        <taxon>Euteleostomi</taxon>
        <taxon>Actinopterygii</taxon>
        <taxon>Neopterygii</taxon>
        <taxon>Teleostei</taxon>
        <taxon>Ostariophysi</taxon>
        <taxon>Cypriniformes</taxon>
        <taxon>Cyprinidae</taxon>
        <taxon>Labeoninae</taxon>
        <taxon>Labeonini</taxon>
        <taxon>Cirrhinus</taxon>
    </lineage>
</organism>
<name>A0AA88PD04_9TELE</name>
<evidence type="ECO:0000256" key="1">
    <source>
        <dbReference type="SAM" id="MobiDB-lite"/>
    </source>
</evidence>
<feature type="compositionally biased region" description="Basic and acidic residues" evidence="1">
    <location>
        <begin position="69"/>
        <end position="78"/>
    </location>
</feature>
<proteinExistence type="predicted"/>
<feature type="region of interest" description="Disordered" evidence="1">
    <location>
        <begin position="68"/>
        <end position="88"/>
    </location>
</feature>
<comment type="caution">
    <text evidence="2">The sequence shown here is derived from an EMBL/GenBank/DDBJ whole genome shotgun (WGS) entry which is preliminary data.</text>
</comment>
<gene>
    <name evidence="2" type="ORF">Q8A67_020202</name>
</gene>
<protein>
    <submittedName>
        <fullName evidence="2">Uncharacterized protein</fullName>
    </submittedName>
</protein>
<dbReference type="EMBL" id="JAUYZG010000020">
    <property type="protein sequence ID" value="KAK2876106.1"/>
    <property type="molecule type" value="Genomic_DNA"/>
</dbReference>
<evidence type="ECO:0000313" key="3">
    <source>
        <dbReference type="Proteomes" id="UP001187343"/>
    </source>
</evidence>